<keyword evidence="8" id="KW-0325">Glycoprotein</keyword>
<dbReference type="STRING" id="84645.A0A498LV96"/>
<keyword evidence="3" id="KW-0677">Repeat</keyword>
<evidence type="ECO:0000256" key="10">
    <source>
        <dbReference type="SAM" id="SignalP"/>
    </source>
</evidence>
<evidence type="ECO:0000313" key="12">
    <source>
        <dbReference type="EMBL" id="RXN11572.1"/>
    </source>
</evidence>
<evidence type="ECO:0000256" key="1">
    <source>
        <dbReference type="ARBA" id="ARBA00004167"/>
    </source>
</evidence>
<evidence type="ECO:0000313" key="13">
    <source>
        <dbReference type="Proteomes" id="UP000290572"/>
    </source>
</evidence>
<feature type="chain" id="PRO_5019725534" evidence="10">
    <location>
        <begin position="28"/>
        <end position="219"/>
    </location>
</feature>
<dbReference type="GO" id="GO:0009653">
    <property type="term" value="P:anatomical structure morphogenesis"/>
    <property type="evidence" value="ECO:0007669"/>
    <property type="project" value="UniProtKB-ARBA"/>
</dbReference>
<keyword evidence="5" id="KW-0130">Cell adhesion</keyword>
<dbReference type="InterPro" id="IPR015919">
    <property type="entry name" value="Cadherin-like_sf"/>
</dbReference>
<keyword evidence="4 9" id="KW-0106">Calcium</keyword>
<organism evidence="12 13">
    <name type="scientific">Labeo rohita</name>
    <name type="common">Indian major carp</name>
    <name type="synonym">Cyprinus rohita</name>
    <dbReference type="NCBI Taxonomy" id="84645"/>
    <lineage>
        <taxon>Eukaryota</taxon>
        <taxon>Metazoa</taxon>
        <taxon>Chordata</taxon>
        <taxon>Craniata</taxon>
        <taxon>Vertebrata</taxon>
        <taxon>Euteleostomi</taxon>
        <taxon>Actinopterygii</taxon>
        <taxon>Neopterygii</taxon>
        <taxon>Teleostei</taxon>
        <taxon>Ostariophysi</taxon>
        <taxon>Cypriniformes</taxon>
        <taxon>Cyprinidae</taxon>
        <taxon>Labeoninae</taxon>
        <taxon>Labeonini</taxon>
        <taxon>Labeo</taxon>
    </lineage>
</organism>
<dbReference type="InterPro" id="IPR013164">
    <property type="entry name" value="Cadherin_N"/>
</dbReference>
<dbReference type="Pfam" id="PF16492">
    <property type="entry name" value="Cadherin_C_2"/>
    <property type="match status" value="1"/>
</dbReference>
<sequence>MRKKGCLSTWPLCILPFFVHFLCGAYGQVRYSVPEEMAPGSFVGDIVKDLGLELKRLTTGKARIFTAGGREYVALDREKGHIIIKERIDRELLCAGAVSACSLSFEVILENPIELYRITIEILDVNDNSPAFPRGEITLEINVGGTGTLQHVYNYEVCGTTDSRKSDLKFLRPSSQSVLNFDLSGTRTVPKQNRNTEEPDVSAELRKMRFVCESDMKEI</sequence>
<protein>
    <submittedName>
        <fullName evidence="12">Protocadherin gamma-A12-like protein</fullName>
    </submittedName>
</protein>
<evidence type="ECO:0000256" key="6">
    <source>
        <dbReference type="ARBA" id="ARBA00022989"/>
    </source>
</evidence>
<dbReference type="FunFam" id="2.60.40.60:FF:000006">
    <property type="entry name" value="Protocadherin alpha 2"/>
    <property type="match status" value="1"/>
</dbReference>
<comment type="subcellular location">
    <subcellularLocation>
        <location evidence="1">Membrane</location>
        <topology evidence="1">Single-pass membrane protein</topology>
    </subcellularLocation>
</comment>
<evidence type="ECO:0000256" key="8">
    <source>
        <dbReference type="ARBA" id="ARBA00023180"/>
    </source>
</evidence>
<keyword evidence="6" id="KW-1133">Transmembrane helix</keyword>
<keyword evidence="13" id="KW-1185">Reference proteome</keyword>
<dbReference type="InterPro" id="IPR002126">
    <property type="entry name" value="Cadherin-like_dom"/>
</dbReference>
<dbReference type="PRINTS" id="PR00205">
    <property type="entry name" value="CADHERIN"/>
</dbReference>
<evidence type="ECO:0000259" key="11">
    <source>
        <dbReference type="PROSITE" id="PS50268"/>
    </source>
</evidence>
<evidence type="ECO:0000256" key="7">
    <source>
        <dbReference type="ARBA" id="ARBA00023136"/>
    </source>
</evidence>
<comment type="caution">
    <text evidence="12">The sequence shown here is derived from an EMBL/GenBank/DDBJ whole genome shotgun (WGS) entry which is preliminary data.</text>
</comment>
<dbReference type="InterPro" id="IPR020894">
    <property type="entry name" value="Cadherin_CS"/>
</dbReference>
<evidence type="ECO:0000256" key="3">
    <source>
        <dbReference type="ARBA" id="ARBA00022737"/>
    </source>
</evidence>
<evidence type="ECO:0000256" key="4">
    <source>
        <dbReference type="ARBA" id="ARBA00022837"/>
    </source>
</evidence>
<accession>A0A498LV96</accession>
<dbReference type="EMBL" id="QBIY01013126">
    <property type="protein sequence ID" value="RXN11572.1"/>
    <property type="molecule type" value="Genomic_DNA"/>
</dbReference>
<keyword evidence="7" id="KW-0472">Membrane</keyword>
<reference evidence="12 13" key="1">
    <citation type="submission" date="2018-03" db="EMBL/GenBank/DDBJ databases">
        <title>Draft genome sequence of Rohu Carp (Labeo rohita).</title>
        <authorList>
            <person name="Das P."/>
            <person name="Kushwaha B."/>
            <person name="Joshi C.G."/>
            <person name="Kumar D."/>
            <person name="Nagpure N.S."/>
            <person name="Sahoo L."/>
            <person name="Das S.P."/>
            <person name="Bit A."/>
            <person name="Patnaik S."/>
            <person name="Meher P.K."/>
            <person name="Jayasankar P."/>
            <person name="Koringa P.G."/>
            <person name="Patel N.V."/>
            <person name="Hinsu A.T."/>
            <person name="Kumar R."/>
            <person name="Pandey M."/>
            <person name="Agarwal S."/>
            <person name="Srivastava S."/>
            <person name="Singh M."/>
            <person name="Iquebal M.A."/>
            <person name="Jaiswal S."/>
            <person name="Angadi U.B."/>
            <person name="Kumar N."/>
            <person name="Raza M."/>
            <person name="Shah T.M."/>
            <person name="Rai A."/>
            <person name="Jena J.K."/>
        </authorList>
    </citation>
    <scope>NUCLEOTIDE SEQUENCE [LARGE SCALE GENOMIC DNA]</scope>
    <source>
        <strain evidence="12">DASCIFA01</strain>
        <tissue evidence="12">Testis</tissue>
    </source>
</reference>
<name>A0A498LV96_LABRO</name>
<dbReference type="GO" id="GO:0005886">
    <property type="term" value="C:plasma membrane"/>
    <property type="evidence" value="ECO:0007669"/>
    <property type="project" value="InterPro"/>
</dbReference>
<dbReference type="Gene3D" id="2.60.40.60">
    <property type="entry name" value="Cadherins"/>
    <property type="match status" value="1"/>
</dbReference>
<dbReference type="Proteomes" id="UP000290572">
    <property type="component" value="Unassembled WGS sequence"/>
</dbReference>
<evidence type="ECO:0000256" key="5">
    <source>
        <dbReference type="ARBA" id="ARBA00022889"/>
    </source>
</evidence>
<dbReference type="PROSITE" id="PS50268">
    <property type="entry name" value="CADHERIN_2"/>
    <property type="match status" value="1"/>
</dbReference>
<proteinExistence type="predicted"/>
<keyword evidence="10" id="KW-0732">Signal</keyword>
<keyword evidence="2" id="KW-0812">Transmembrane</keyword>
<evidence type="ECO:0000256" key="9">
    <source>
        <dbReference type="PROSITE-ProRule" id="PRU00043"/>
    </source>
</evidence>
<dbReference type="SUPFAM" id="SSF49313">
    <property type="entry name" value="Cadherin-like"/>
    <property type="match status" value="1"/>
</dbReference>
<feature type="signal peptide" evidence="10">
    <location>
        <begin position="1"/>
        <end position="27"/>
    </location>
</feature>
<dbReference type="PANTHER" id="PTHR24028">
    <property type="entry name" value="CADHERIN-87A"/>
    <property type="match status" value="1"/>
</dbReference>
<feature type="domain" description="Cadherin" evidence="11">
    <location>
        <begin position="32"/>
        <end position="132"/>
    </location>
</feature>
<dbReference type="InterPro" id="IPR032455">
    <property type="entry name" value="Cadherin_C"/>
</dbReference>
<dbReference type="GO" id="GO:0005509">
    <property type="term" value="F:calcium ion binding"/>
    <property type="evidence" value="ECO:0007669"/>
    <property type="project" value="UniProtKB-UniRule"/>
</dbReference>
<gene>
    <name evidence="12" type="ORF">ROHU_010573</name>
</gene>
<dbReference type="AlphaFoldDB" id="A0A498LV96"/>
<dbReference type="PROSITE" id="PS00232">
    <property type="entry name" value="CADHERIN_1"/>
    <property type="match status" value="1"/>
</dbReference>
<dbReference type="GO" id="GO:0007156">
    <property type="term" value="P:homophilic cell adhesion via plasma membrane adhesion molecules"/>
    <property type="evidence" value="ECO:0007669"/>
    <property type="project" value="InterPro"/>
</dbReference>
<evidence type="ECO:0000256" key="2">
    <source>
        <dbReference type="ARBA" id="ARBA00022692"/>
    </source>
</evidence>
<dbReference type="InterPro" id="IPR050174">
    <property type="entry name" value="Protocadherin/Cadherin-CA"/>
</dbReference>
<dbReference type="Pfam" id="PF08266">
    <property type="entry name" value="Cadherin_2"/>
    <property type="match status" value="1"/>
</dbReference>
<dbReference type="PANTHER" id="PTHR24028:SF296">
    <property type="entry name" value="PROTOCADHERIN 1 GAMMA 11 PRECURSOR-RELATED"/>
    <property type="match status" value="1"/>
</dbReference>